<protein>
    <recommendedName>
        <fullName evidence="7">Periplasmic protein</fullName>
    </recommendedName>
</protein>
<reference evidence="3 6" key="4">
    <citation type="submission" date="2019-12" db="EMBL/GenBank/DDBJ databases">
        <title>Multi-Generational Helicobacter saguini Isolates.</title>
        <authorList>
            <person name="Mannion A."/>
            <person name="Shen Z."/>
            <person name="Fox J.G."/>
        </authorList>
    </citation>
    <scope>NUCLEOTIDE SEQUENCE [LARGE SCALE GENOMIC DNA]</scope>
    <source>
        <strain evidence="3">16-048</strain>
        <strain evidence="6">16-048 (F4)</strain>
    </source>
</reference>
<organism evidence="4 5">
    <name type="scientific">Helicobacter saguini</name>
    <dbReference type="NCBI Taxonomy" id="1548018"/>
    <lineage>
        <taxon>Bacteria</taxon>
        <taxon>Pseudomonadati</taxon>
        <taxon>Campylobacterota</taxon>
        <taxon>Epsilonproteobacteria</taxon>
        <taxon>Campylobacterales</taxon>
        <taxon>Helicobacteraceae</taxon>
        <taxon>Helicobacter</taxon>
    </lineage>
</organism>
<reference evidence="4 5" key="1">
    <citation type="journal article" date="2014" name="Genome Announc.">
        <title>Draft genome sequences of eight enterohepatic helicobacter species isolated from both laboratory and wild rodents.</title>
        <authorList>
            <person name="Sheh A."/>
            <person name="Shen Z."/>
            <person name="Fox J.G."/>
        </authorList>
    </citation>
    <scope>NUCLEOTIDE SEQUENCE [LARGE SCALE GENOMIC DNA]</scope>
    <source>
        <strain evidence="4 5">MIT 97-6194</strain>
    </source>
</reference>
<dbReference type="STRING" id="1548018.LS64_07135"/>
<feature type="chain" id="PRO_5036063062" description="Periplasmic protein" evidence="2">
    <location>
        <begin position="20"/>
        <end position="261"/>
    </location>
</feature>
<evidence type="ECO:0008006" key="7">
    <source>
        <dbReference type="Google" id="ProtNLM"/>
    </source>
</evidence>
<accession>A0A347VN15</accession>
<evidence type="ECO:0000313" key="5">
    <source>
        <dbReference type="Proteomes" id="UP000029714"/>
    </source>
</evidence>
<dbReference type="OrthoDB" id="5325045at2"/>
<evidence type="ECO:0000313" key="4">
    <source>
        <dbReference type="EMBL" id="TLD95579.1"/>
    </source>
</evidence>
<keyword evidence="5" id="KW-1185">Reference proteome</keyword>
<dbReference type="RefSeq" id="WP_034571839.1">
    <property type="nucleotide sequence ID" value="NZ_JRMP02000002.1"/>
</dbReference>
<feature type="compositionally biased region" description="Basic and acidic residues" evidence="1">
    <location>
        <begin position="44"/>
        <end position="61"/>
    </location>
</feature>
<reference evidence="4" key="3">
    <citation type="submission" date="2018-04" db="EMBL/GenBank/DDBJ databases">
        <authorList>
            <person name="Sheh A."/>
            <person name="Shen Z."/>
            <person name="Mannion A.J."/>
            <person name="Fox J.G."/>
        </authorList>
    </citation>
    <scope>NUCLEOTIDE SEQUENCE</scope>
    <source>
        <strain evidence="4">MIT 97-6194</strain>
    </source>
</reference>
<evidence type="ECO:0000313" key="3">
    <source>
        <dbReference type="EMBL" id="MWV69738.1"/>
    </source>
</evidence>
<dbReference type="EMBL" id="JRMP02000002">
    <property type="protein sequence ID" value="TLD95579.1"/>
    <property type="molecule type" value="Genomic_DNA"/>
</dbReference>
<feature type="region of interest" description="Disordered" evidence="1">
    <location>
        <begin position="35"/>
        <end position="61"/>
    </location>
</feature>
<gene>
    <name evidence="3" type="ORF">DCO61_06940</name>
    <name evidence="4" type="ORF">LS64_001620</name>
</gene>
<evidence type="ECO:0000256" key="2">
    <source>
        <dbReference type="SAM" id="SignalP"/>
    </source>
</evidence>
<reference evidence="4 5" key="2">
    <citation type="journal article" date="2016" name="Infect. Immun.">
        <title>Helicobacter saguini, a Novel Helicobacter Isolated from Cotton-Top Tamarins with Ulcerative Colitis, Has Proinflammatory Properties and Induces Typhlocolitis and Dysplasia in Gnotobiotic IL-10-/- Mice.</title>
        <authorList>
            <person name="Shen Z."/>
            <person name="Mannion A."/>
            <person name="Whary M.T."/>
            <person name="Muthupalani S."/>
            <person name="Sheh A."/>
            <person name="Feng Y."/>
            <person name="Gong G."/>
            <person name="Vandamme P."/>
            <person name="Holcombe H.R."/>
            <person name="Paster B.J."/>
            <person name="Fox J.G."/>
        </authorList>
    </citation>
    <scope>NUCLEOTIDE SEQUENCE [LARGE SCALE GENOMIC DNA]</scope>
    <source>
        <strain evidence="4 5">MIT 97-6194</strain>
    </source>
</reference>
<proteinExistence type="predicted"/>
<feature type="signal peptide" evidence="2">
    <location>
        <begin position="1"/>
        <end position="19"/>
    </location>
</feature>
<sequence>MKGLLILLFFIVNIIESKAADSNLYNSQGYPNTTDSLYDTAPADSKDQEIPLPKQDDETKMHQDQLGYIKKEYKGNPANTDRIYYRQNENIKEINKDSTLKISPSTKPEIEVMSETPQYEFIINYAFKIVDEVPFGETYRISTPLNALNLRATKYELSKTCELNLKEKSFEVLLYPHYTQAQTNASLKKQMQFLLYNFLQDYKGEVLECLILNEARLDSMDTTINLESRTKTLTHVKSYMLVDFSGGILKLEVFKPKNSKY</sequence>
<dbReference type="Proteomes" id="UP000477070">
    <property type="component" value="Unassembled WGS sequence"/>
</dbReference>
<dbReference type="EMBL" id="QBIU01000001">
    <property type="protein sequence ID" value="MWV69738.1"/>
    <property type="molecule type" value="Genomic_DNA"/>
</dbReference>
<comment type="caution">
    <text evidence="4">The sequence shown here is derived from an EMBL/GenBank/DDBJ whole genome shotgun (WGS) entry which is preliminary data.</text>
</comment>
<keyword evidence="2" id="KW-0732">Signal</keyword>
<dbReference type="AlphaFoldDB" id="A0A347VN15"/>
<name>A0A347VN15_9HELI</name>
<dbReference type="Proteomes" id="UP000029714">
    <property type="component" value="Unassembled WGS sequence"/>
</dbReference>
<evidence type="ECO:0000256" key="1">
    <source>
        <dbReference type="SAM" id="MobiDB-lite"/>
    </source>
</evidence>
<evidence type="ECO:0000313" key="6">
    <source>
        <dbReference type="Proteomes" id="UP000477070"/>
    </source>
</evidence>